<feature type="transmembrane region" description="Helical" evidence="7">
    <location>
        <begin position="61"/>
        <end position="81"/>
    </location>
</feature>
<sequence>MPLRSTFTRFFQLEAASGLLLIAAAILALIINNSPLSWLYTGLLDTPVVAQIGALKIAKPLLLWINDGLMALFFLLIGLEVKREVLDGQLSKPSQIVLPGAAAIGGMLVPALIYWFLNRDNPAALDGWAIPTATDIAFALGVLALLGKRVPVSLKLFLMTLAIIDDLGAIVIIAIFYSGELSTLSLGLAAACIAALVAMNRLGVVKLGPYMIIGLILWVCVLKSGVHATLAGVTLAFCIPLRTKNAEPSPLLTLEHALHPWVAYGILPLFAFANAGLSLTGVTAESFTHHVPMGIAVGLLLGKTIGVFGLTWLAVKTGIAALPQNANWGQVLGVAILCGIGFTMSLFVGSLAFVPGASEYAGMDRMGILTGSVFAALIGYAVTLAASRKNTALPS</sequence>
<evidence type="ECO:0000256" key="4">
    <source>
        <dbReference type="ARBA" id="ARBA00022989"/>
    </source>
</evidence>
<feature type="transmembrane region" description="Helical" evidence="7">
    <location>
        <begin position="128"/>
        <end position="147"/>
    </location>
</feature>
<feature type="transmembrane region" description="Helical" evidence="7">
    <location>
        <begin position="366"/>
        <end position="386"/>
    </location>
</feature>
<organism evidence="8 10">
    <name type="scientific">Pseudomonas kribbensis</name>
    <dbReference type="NCBI Taxonomy" id="1628086"/>
    <lineage>
        <taxon>Bacteria</taxon>
        <taxon>Pseudomonadati</taxon>
        <taxon>Pseudomonadota</taxon>
        <taxon>Gammaproteobacteria</taxon>
        <taxon>Pseudomonadales</taxon>
        <taxon>Pseudomonadaceae</taxon>
        <taxon>Pseudomonas</taxon>
    </lineage>
</organism>
<keyword evidence="10" id="KW-1185">Reference proteome</keyword>
<dbReference type="KEGG" id="pke:DLD99_06930"/>
<comment type="catalytic activity">
    <reaction evidence="7">
        <text>Na(+)(in) + 2 H(+)(out) = Na(+)(out) + 2 H(+)(in)</text>
        <dbReference type="Rhea" id="RHEA:29251"/>
        <dbReference type="ChEBI" id="CHEBI:15378"/>
        <dbReference type="ChEBI" id="CHEBI:29101"/>
    </reaction>
</comment>
<keyword evidence="4 7" id="KW-1133">Transmembrane helix</keyword>
<dbReference type="Proteomes" id="UP000297555">
    <property type="component" value="Unassembled WGS sequence"/>
</dbReference>
<evidence type="ECO:0000313" key="10">
    <source>
        <dbReference type="Proteomes" id="UP000253720"/>
    </source>
</evidence>
<feature type="transmembrane region" description="Helical" evidence="7">
    <location>
        <begin position="327"/>
        <end position="354"/>
    </location>
</feature>
<dbReference type="PANTHER" id="PTHR30341">
    <property type="entry name" value="SODIUM ION/PROTON ANTIPORTER NHAA-RELATED"/>
    <property type="match status" value="1"/>
</dbReference>
<feature type="transmembrane region" description="Helical" evidence="7">
    <location>
        <begin position="294"/>
        <end position="315"/>
    </location>
</feature>
<dbReference type="GO" id="GO:0005886">
    <property type="term" value="C:plasma membrane"/>
    <property type="evidence" value="ECO:0007669"/>
    <property type="project" value="UniProtKB-SubCell"/>
</dbReference>
<protein>
    <recommendedName>
        <fullName evidence="7">Na(+)/H(+) antiporter NhaA</fullName>
    </recommendedName>
    <alternativeName>
        <fullName evidence="7">Sodium/proton antiporter NhaA</fullName>
    </alternativeName>
</protein>
<keyword evidence="7" id="KW-0813">Transport</keyword>
<keyword evidence="3 7" id="KW-0812">Transmembrane</keyword>
<feature type="transmembrane region" description="Helical" evidence="7">
    <location>
        <begin position="96"/>
        <end position="116"/>
    </location>
</feature>
<keyword evidence="2 7" id="KW-1003">Cell membrane</keyword>
<evidence type="ECO:0000256" key="5">
    <source>
        <dbReference type="ARBA" id="ARBA00023136"/>
    </source>
</evidence>
<dbReference type="AlphaFoldDB" id="A0A345RLP9"/>
<feature type="transmembrane region" description="Helical" evidence="7">
    <location>
        <begin position="215"/>
        <end position="241"/>
    </location>
</feature>
<dbReference type="Pfam" id="PF06965">
    <property type="entry name" value="Na_H_antiport_1"/>
    <property type="match status" value="1"/>
</dbReference>
<evidence type="ECO:0000313" key="8">
    <source>
        <dbReference type="EMBL" id="AXI60215.1"/>
    </source>
</evidence>
<dbReference type="NCBIfam" id="NF007112">
    <property type="entry name" value="PRK09561.1"/>
    <property type="match status" value="1"/>
</dbReference>
<proteinExistence type="inferred from homology"/>
<keyword evidence="7" id="KW-0915">Sodium</keyword>
<reference evidence="9 11" key="2">
    <citation type="submission" date="2019-03" db="EMBL/GenBank/DDBJ databases">
        <title>Draft genome sequence of humic substances-degrading Pseudomonas kribbensis CHA-19 from forest soil.</title>
        <authorList>
            <person name="Kim D."/>
        </authorList>
    </citation>
    <scope>NUCLEOTIDE SEQUENCE [LARGE SCALE GENOMIC DNA]</scope>
    <source>
        <strain evidence="9 11">CHA-19</strain>
    </source>
</reference>
<accession>A0A345RLP9</accession>
<dbReference type="Proteomes" id="UP000253720">
    <property type="component" value="Chromosome"/>
</dbReference>
<feature type="transmembrane region" description="Helical" evidence="7">
    <location>
        <begin position="261"/>
        <end position="282"/>
    </location>
</feature>
<evidence type="ECO:0000256" key="2">
    <source>
        <dbReference type="ARBA" id="ARBA00022475"/>
    </source>
</evidence>
<dbReference type="NCBIfam" id="TIGR00773">
    <property type="entry name" value="NhaA"/>
    <property type="match status" value="1"/>
</dbReference>
<comment type="subcellular location">
    <subcellularLocation>
        <location evidence="1">Cell inner membrane</location>
        <topology evidence="1">Multi-pass membrane protein</topology>
    </subcellularLocation>
    <subcellularLocation>
        <location evidence="7">Cell membrane</location>
        <topology evidence="7">Multi-pass membrane protein</topology>
    </subcellularLocation>
</comment>
<dbReference type="HAMAP" id="MF_01844">
    <property type="entry name" value="NhaA"/>
    <property type="match status" value="1"/>
</dbReference>
<dbReference type="GO" id="GO:0006885">
    <property type="term" value="P:regulation of pH"/>
    <property type="evidence" value="ECO:0007669"/>
    <property type="project" value="UniProtKB-UniRule"/>
</dbReference>
<dbReference type="EMBL" id="SPDQ01000010">
    <property type="protein sequence ID" value="TFH82202.1"/>
    <property type="molecule type" value="Genomic_DNA"/>
</dbReference>
<keyword evidence="7" id="KW-0050">Antiport</keyword>
<evidence type="ECO:0000256" key="1">
    <source>
        <dbReference type="ARBA" id="ARBA00004429"/>
    </source>
</evidence>
<evidence type="ECO:0000256" key="6">
    <source>
        <dbReference type="ARBA" id="ARBA00023201"/>
    </source>
</evidence>
<dbReference type="GO" id="GO:0015385">
    <property type="term" value="F:sodium:proton antiporter activity"/>
    <property type="evidence" value="ECO:0007669"/>
    <property type="project" value="UniProtKB-UniRule"/>
</dbReference>
<dbReference type="PANTHER" id="PTHR30341:SF0">
    <property type="entry name" value="NA(+)_H(+) ANTIPORTER NHAA"/>
    <property type="match status" value="1"/>
</dbReference>
<feature type="transmembrane region" description="Helical" evidence="7">
    <location>
        <begin position="156"/>
        <end position="177"/>
    </location>
</feature>
<evidence type="ECO:0000313" key="11">
    <source>
        <dbReference type="Proteomes" id="UP000297555"/>
    </source>
</evidence>
<name>A0A345RLP9_9PSED</name>
<dbReference type="Gene3D" id="1.20.1530.10">
    <property type="entry name" value="Na+/H+ antiporter like domain"/>
    <property type="match status" value="1"/>
</dbReference>
<dbReference type="InterPro" id="IPR023171">
    <property type="entry name" value="Na/H_antiporter_dom_sf"/>
</dbReference>
<dbReference type="NCBIfam" id="NF007111">
    <property type="entry name" value="PRK09560.1"/>
    <property type="match status" value="1"/>
</dbReference>
<evidence type="ECO:0000313" key="9">
    <source>
        <dbReference type="EMBL" id="TFH82202.1"/>
    </source>
</evidence>
<comment type="similarity">
    <text evidence="7">Belongs to the NhaA Na(+)/H(+) (TC 2.A.33) antiporter family.</text>
</comment>
<gene>
    <name evidence="7 8" type="primary">nhaA</name>
    <name evidence="8" type="ORF">DLD99_06930</name>
    <name evidence="9" type="ORF">E4J90_05750</name>
</gene>
<reference evidence="8 10" key="1">
    <citation type="submission" date="2018-05" db="EMBL/GenBank/DDBJ databases">
        <title>Complete genome sequence of Pseudomonas kribbensis 46-2(T).</title>
        <authorList>
            <person name="Jeong H."/>
            <person name="Lee S.-G."/>
            <person name="Rha E."/>
            <person name="Kim H."/>
        </authorList>
    </citation>
    <scope>NUCLEOTIDE SEQUENCE [LARGE SCALE GENOMIC DNA]</scope>
    <source>
        <strain evidence="8 10">46-2</strain>
    </source>
</reference>
<comment type="function">
    <text evidence="7">Na(+)/H(+) antiporter that extrudes sodium in exchange for external protons.</text>
</comment>
<evidence type="ECO:0000256" key="7">
    <source>
        <dbReference type="HAMAP-Rule" id="MF_01844"/>
    </source>
</evidence>
<feature type="transmembrane region" description="Helical" evidence="7">
    <location>
        <begin position="183"/>
        <end position="203"/>
    </location>
</feature>
<keyword evidence="6 7" id="KW-0739">Sodium transport</keyword>
<evidence type="ECO:0000256" key="3">
    <source>
        <dbReference type="ARBA" id="ARBA00022692"/>
    </source>
</evidence>
<dbReference type="RefSeq" id="WP_085729906.1">
    <property type="nucleotide sequence ID" value="NZ_CP029608.1"/>
</dbReference>
<keyword evidence="5 7" id="KW-0472">Membrane</keyword>
<dbReference type="InterPro" id="IPR004670">
    <property type="entry name" value="NhaA"/>
</dbReference>
<keyword evidence="7" id="KW-0406">Ion transport</keyword>
<dbReference type="EMBL" id="CP029608">
    <property type="protein sequence ID" value="AXI60215.1"/>
    <property type="molecule type" value="Genomic_DNA"/>
</dbReference>
<feature type="transmembrane region" description="Helical" evidence="7">
    <location>
        <begin position="12"/>
        <end position="31"/>
    </location>
</feature>
<dbReference type="OrthoDB" id="9808135at2"/>